<dbReference type="Proteomes" id="UP000276301">
    <property type="component" value="Unassembled WGS sequence"/>
</dbReference>
<gene>
    <name evidence="3" type="ORF">D4A47_04005</name>
</gene>
<dbReference type="RefSeq" id="WP_121586262.1">
    <property type="nucleotide sequence ID" value="NZ_RCHT01000004.1"/>
</dbReference>
<name>A0A498CWL5_9FIRM</name>
<feature type="transmembrane region" description="Helical" evidence="2">
    <location>
        <begin position="119"/>
        <end position="136"/>
    </location>
</feature>
<dbReference type="AlphaFoldDB" id="A0A498CWL5"/>
<keyword evidence="2" id="KW-0472">Membrane</keyword>
<evidence type="ECO:0000313" key="3">
    <source>
        <dbReference type="EMBL" id="RLL13114.1"/>
    </source>
</evidence>
<accession>A0A498CWL5</accession>
<evidence type="ECO:0000256" key="2">
    <source>
        <dbReference type="SAM" id="Phobius"/>
    </source>
</evidence>
<feature type="transmembrane region" description="Helical" evidence="2">
    <location>
        <begin position="90"/>
        <end position="107"/>
    </location>
</feature>
<organism evidence="3 4">
    <name type="scientific">Anaerotruncus massiliensis</name>
    <name type="common">ex Liu et al. 2021</name>
    <dbReference type="NCBI Taxonomy" id="2321404"/>
    <lineage>
        <taxon>Bacteria</taxon>
        <taxon>Bacillati</taxon>
        <taxon>Bacillota</taxon>
        <taxon>Clostridia</taxon>
        <taxon>Eubacteriales</taxon>
        <taxon>Oscillospiraceae</taxon>
        <taxon>Anaerotruncus</taxon>
    </lineage>
</organism>
<keyword evidence="4" id="KW-1185">Reference proteome</keyword>
<protein>
    <submittedName>
        <fullName evidence="3">YcxB family protein</fullName>
    </submittedName>
</protein>
<dbReference type="EMBL" id="RCHT01000004">
    <property type="protein sequence ID" value="RLL13114.1"/>
    <property type="molecule type" value="Genomic_DNA"/>
</dbReference>
<evidence type="ECO:0000313" key="4">
    <source>
        <dbReference type="Proteomes" id="UP000276301"/>
    </source>
</evidence>
<sequence>MSDEKNPVVTGEQETEEQAVLRADPEEPAAPAEDAGGPGADELDDEFDDDEYERRHAEVDYGRVEFSYETREADVLDGVEISDRKNRVDAHRNFQLLGVFVVIWMFWGDLFKNNGTQTLVSWVMVIAALALLFLILKFPANNNRKYAARLKEHSPRFELAATRDGIDVREGGGKYYIAFSGSCSVYDYKGVYAICYDKNKVVAVPKNQLDEATAERFCGVLRQGLGDRFEKVAEDTRRPLFGKRK</sequence>
<keyword evidence="2" id="KW-0812">Transmembrane</keyword>
<proteinExistence type="predicted"/>
<keyword evidence="2" id="KW-1133">Transmembrane helix</keyword>
<comment type="caution">
    <text evidence="3">The sequence shown here is derived from an EMBL/GenBank/DDBJ whole genome shotgun (WGS) entry which is preliminary data.</text>
</comment>
<reference evidence="3 4" key="1">
    <citation type="submission" date="2018-10" db="EMBL/GenBank/DDBJ databases">
        <title>Anaerotruncus faecis sp. nov., isolated from human feces.</title>
        <authorList>
            <person name="Wang Y.-J."/>
        </authorList>
    </citation>
    <scope>NUCLEOTIDE SEQUENCE [LARGE SCALE GENOMIC DNA]</scope>
    <source>
        <strain evidence="3 4">22A2-44</strain>
    </source>
</reference>
<evidence type="ECO:0000256" key="1">
    <source>
        <dbReference type="SAM" id="MobiDB-lite"/>
    </source>
</evidence>
<feature type="region of interest" description="Disordered" evidence="1">
    <location>
        <begin position="1"/>
        <end position="49"/>
    </location>
</feature>